<evidence type="ECO:0000256" key="1">
    <source>
        <dbReference type="SAM" id="Phobius"/>
    </source>
</evidence>
<dbReference type="EMBL" id="DAASQA010000059">
    <property type="protein sequence ID" value="HAE6570201.1"/>
    <property type="molecule type" value="Genomic_DNA"/>
</dbReference>
<proteinExistence type="predicted"/>
<evidence type="ECO:0000313" key="2">
    <source>
        <dbReference type="EMBL" id="HAE6570201.1"/>
    </source>
</evidence>
<sequence length="50" mass="5699">LALIFPLCLTRKTWLYGWSHAVVLALFGVVCKFPYSNRGTFSKHKISKLS</sequence>
<organism evidence="2">
    <name type="scientific">Salmonella enterica</name>
    <name type="common">Salmonella choleraesuis</name>
    <dbReference type="NCBI Taxonomy" id="28901"/>
    <lineage>
        <taxon>Bacteria</taxon>
        <taxon>Pseudomonadati</taxon>
        <taxon>Pseudomonadota</taxon>
        <taxon>Gammaproteobacteria</taxon>
        <taxon>Enterobacterales</taxon>
        <taxon>Enterobacteriaceae</taxon>
        <taxon>Salmonella</taxon>
    </lineage>
</organism>
<keyword evidence="1" id="KW-0472">Membrane</keyword>
<keyword evidence="1" id="KW-0812">Transmembrane</keyword>
<reference evidence="2" key="1">
    <citation type="journal article" date="2018" name="Genome Biol.">
        <title>SKESA: strategic k-mer extension for scrupulous assemblies.</title>
        <authorList>
            <person name="Souvorov A."/>
            <person name="Agarwala R."/>
            <person name="Lipman D.J."/>
        </authorList>
    </citation>
    <scope>NUCLEOTIDE SEQUENCE</scope>
    <source>
        <strain evidence="2">15-6142</strain>
    </source>
</reference>
<comment type="caution">
    <text evidence="2">The sequence shown here is derived from an EMBL/GenBank/DDBJ whole genome shotgun (WGS) entry which is preliminary data.</text>
</comment>
<feature type="transmembrane region" description="Helical" evidence="1">
    <location>
        <begin position="15"/>
        <end position="35"/>
    </location>
</feature>
<accession>A0A734X7Q3</accession>
<protein>
    <submittedName>
        <fullName evidence="2">Uncharacterized protein</fullName>
    </submittedName>
</protein>
<name>A0A734X7Q3_SALER</name>
<dbReference type="AlphaFoldDB" id="A0A734X7Q3"/>
<keyword evidence="1" id="KW-1133">Transmembrane helix</keyword>
<reference evidence="2" key="2">
    <citation type="submission" date="2018-07" db="EMBL/GenBank/DDBJ databases">
        <authorList>
            <consortium name="NCBI Pathogen Detection Project"/>
        </authorList>
    </citation>
    <scope>NUCLEOTIDE SEQUENCE</scope>
    <source>
        <strain evidence="2">15-6142</strain>
    </source>
</reference>
<gene>
    <name evidence="2" type="ORF">G4K53_002483</name>
</gene>
<feature type="non-terminal residue" evidence="2">
    <location>
        <position position="1"/>
    </location>
</feature>